<dbReference type="EMBL" id="WKJH01000030">
    <property type="protein sequence ID" value="MRX65955.1"/>
    <property type="molecule type" value="Genomic_DNA"/>
</dbReference>
<comment type="cofactor">
    <cofactor evidence="2">
        <name>Fe cation</name>
        <dbReference type="ChEBI" id="CHEBI:24875"/>
    </cofactor>
    <text evidence="2">Binds 1 Fe cation per subunit.</text>
</comment>
<proteinExistence type="inferred from homology"/>
<dbReference type="AlphaFoldDB" id="A0A6I2MTL8"/>
<keyword evidence="7" id="KW-1185">Reference proteome</keyword>
<keyword evidence="2" id="KW-0479">Metal-binding</keyword>
<gene>
    <name evidence="6" type="ORF">GJ691_17525</name>
</gene>
<evidence type="ECO:0000313" key="7">
    <source>
        <dbReference type="Proteomes" id="UP000443153"/>
    </source>
</evidence>
<feature type="domain" description="Pirin C-terminal" evidence="5">
    <location>
        <begin position="192"/>
        <end position="285"/>
    </location>
</feature>
<dbReference type="Gene3D" id="2.60.120.10">
    <property type="entry name" value="Jelly Rolls"/>
    <property type="match status" value="2"/>
</dbReference>
<evidence type="ECO:0000259" key="4">
    <source>
        <dbReference type="Pfam" id="PF02678"/>
    </source>
</evidence>
<name>A0A6I2MTL8_9FLAO</name>
<reference evidence="6 7" key="1">
    <citation type="submission" date="2019-11" db="EMBL/GenBank/DDBJ databases">
        <title>Maribacter lutea sp. nov., a marine bacterium isolated from intertidal sand.</title>
        <authorList>
            <person name="Liu A."/>
        </authorList>
    </citation>
    <scope>NUCLEOTIDE SEQUENCE [LARGE SCALE GENOMIC DNA]</scope>
    <source>
        <strain evidence="6 7">RZ05</strain>
    </source>
</reference>
<comment type="caution">
    <text evidence="6">The sequence shown here is derived from an EMBL/GenBank/DDBJ whole genome shotgun (WGS) entry which is preliminary data.</text>
</comment>
<dbReference type="OrthoDB" id="321327at2"/>
<dbReference type="InterPro" id="IPR008778">
    <property type="entry name" value="Pirin_C_dom"/>
</dbReference>
<feature type="binding site" evidence="2">
    <location>
        <position position="62"/>
    </location>
    <ligand>
        <name>Fe cation</name>
        <dbReference type="ChEBI" id="CHEBI:24875"/>
    </ligand>
</feature>
<feature type="domain" description="Pirin N-terminal" evidence="4">
    <location>
        <begin position="24"/>
        <end position="128"/>
    </location>
</feature>
<sequence length="290" mass="32582">MESNKKVKTLIPVFNIDMGGIPIKQALPTTKVNQVDPFLLLHHGKLKYRKDGKAIHQGIGPHPHRGFSPVTFIIEGEIHHRDSCGNNQIAKKGEVQWMHAGSGIIHSERPSQALVDQNEYNEFVQLWINSPAAKKMQQPKYQFISEEDIPLIFSEDNQIISKLIVGMYGAQKGKITPESELLILWGTAKGSGAMTYELPKDHNTMLYTVKGKINLKGYGKVEKECLVVFENEGEQITIETTEEASFLILSGKPINEKTVQHGPFVMNSETQILEAMRDYQMGKMGILIEE</sequence>
<dbReference type="InterPro" id="IPR011051">
    <property type="entry name" value="RmlC_Cupin_sf"/>
</dbReference>
<dbReference type="PANTHER" id="PTHR13903:SF8">
    <property type="entry name" value="PIRIN"/>
    <property type="match status" value="1"/>
</dbReference>
<dbReference type="InterPro" id="IPR003829">
    <property type="entry name" value="Pirin_N_dom"/>
</dbReference>
<dbReference type="Proteomes" id="UP000443153">
    <property type="component" value="Unassembled WGS sequence"/>
</dbReference>
<dbReference type="SUPFAM" id="SSF51182">
    <property type="entry name" value="RmlC-like cupins"/>
    <property type="match status" value="1"/>
</dbReference>
<dbReference type="InterPro" id="IPR012093">
    <property type="entry name" value="Pirin"/>
</dbReference>
<comment type="similarity">
    <text evidence="1 3">Belongs to the pirin family.</text>
</comment>
<evidence type="ECO:0000313" key="6">
    <source>
        <dbReference type="EMBL" id="MRX65955.1"/>
    </source>
</evidence>
<dbReference type="PANTHER" id="PTHR13903">
    <property type="entry name" value="PIRIN-RELATED"/>
    <property type="match status" value="1"/>
</dbReference>
<feature type="binding site" evidence="2">
    <location>
        <position position="64"/>
    </location>
    <ligand>
        <name>Fe cation</name>
        <dbReference type="ChEBI" id="CHEBI:24875"/>
    </ligand>
</feature>
<dbReference type="GO" id="GO:0046872">
    <property type="term" value="F:metal ion binding"/>
    <property type="evidence" value="ECO:0007669"/>
    <property type="project" value="UniProtKB-KW"/>
</dbReference>
<dbReference type="CDD" id="cd02247">
    <property type="entry name" value="cupin_pirin_C"/>
    <property type="match status" value="1"/>
</dbReference>
<feature type="binding site" evidence="2">
    <location>
        <position position="108"/>
    </location>
    <ligand>
        <name>Fe cation</name>
        <dbReference type="ChEBI" id="CHEBI:24875"/>
    </ligand>
</feature>
<keyword evidence="2" id="KW-0408">Iron</keyword>
<dbReference type="PIRSF" id="PIRSF006232">
    <property type="entry name" value="Pirin"/>
    <property type="match status" value="1"/>
</dbReference>
<dbReference type="InterPro" id="IPR014710">
    <property type="entry name" value="RmlC-like_jellyroll"/>
</dbReference>
<evidence type="ECO:0000256" key="3">
    <source>
        <dbReference type="RuleBase" id="RU003457"/>
    </source>
</evidence>
<evidence type="ECO:0000259" key="5">
    <source>
        <dbReference type="Pfam" id="PF05726"/>
    </source>
</evidence>
<organism evidence="6 7">
    <name type="scientific">Maribacter luteus</name>
    <dbReference type="NCBI Taxonomy" id="2594478"/>
    <lineage>
        <taxon>Bacteria</taxon>
        <taxon>Pseudomonadati</taxon>
        <taxon>Bacteroidota</taxon>
        <taxon>Flavobacteriia</taxon>
        <taxon>Flavobacteriales</taxon>
        <taxon>Flavobacteriaceae</taxon>
        <taxon>Maribacter</taxon>
    </lineage>
</organism>
<dbReference type="Pfam" id="PF02678">
    <property type="entry name" value="Pirin"/>
    <property type="match status" value="1"/>
</dbReference>
<evidence type="ECO:0000256" key="2">
    <source>
        <dbReference type="PIRSR" id="PIRSR006232-1"/>
    </source>
</evidence>
<evidence type="ECO:0000256" key="1">
    <source>
        <dbReference type="ARBA" id="ARBA00008416"/>
    </source>
</evidence>
<accession>A0A6I2MTL8</accession>
<dbReference type="Pfam" id="PF05726">
    <property type="entry name" value="Pirin_C"/>
    <property type="match status" value="1"/>
</dbReference>
<feature type="binding site" evidence="2">
    <location>
        <position position="106"/>
    </location>
    <ligand>
        <name>Fe cation</name>
        <dbReference type="ChEBI" id="CHEBI:24875"/>
    </ligand>
</feature>
<dbReference type="RefSeq" id="WP_154369303.1">
    <property type="nucleotide sequence ID" value="NZ_WKJH01000030.1"/>
</dbReference>
<protein>
    <submittedName>
        <fullName evidence="6">Pirin family protein</fullName>
    </submittedName>
</protein>
<dbReference type="CDD" id="cd02909">
    <property type="entry name" value="cupin_pirin_N"/>
    <property type="match status" value="1"/>
</dbReference>